<protein>
    <submittedName>
        <fullName evidence="1">Uncharacterized protein</fullName>
    </submittedName>
</protein>
<dbReference type="AlphaFoldDB" id="A0AAN9XD37"/>
<evidence type="ECO:0000313" key="1">
    <source>
        <dbReference type="EMBL" id="KAK7388185.1"/>
    </source>
</evidence>
<reference evidence="1 2" key="1">
    <citation type="submission" date="2024-01" db="EMBL/GenBank/DDBJ databases">
        <title>The genomes of 5 underutilized Papilionoideae crops provide insights into root nodulation and disease resistanc.</title>
        <authorList>
            <person name="Jiang F."/>
        </authorList>
    </citation>
    <scope>NUCLEOTIDE SEQUENCE [LARGE SCALE GENOMIC DNA]</scope>
    <source>
        <strain evidence="1">DUOXIRENSHENG_FW03</strain>
        <tissue evidence="1">Leaves</tissue>
    </source>
</reference>
<keyword evidence="2" id="KW-1185">Reference proteome</keyword>
<dbReference type="Proteomes" id="UP001386955">
    <property type="component" value="Unassembled WGS sequence"/>
</dbReference>
<evidence type="ECO:0000313" key="2">
    <source>
        <dbReference type="Proteomes" id="UP001386955"/>
    </source>
</evidence>
<gene>
    <name evidence="1" type="ORF">VNO78_22994</name>
</gene>
<organism evidence="1 2">
    <name type="scientific">Psophocarpus tetragonolobus</name>
    <name type="common">Winged bean</name>
    <name type="synonym">Dolichos tetragonolobus</name>
    <dbReference type="NCBI Taxonomy" id="3891"/>
    <lineage>
        <taxon>Eukaryota</taxon>
        <taxon>Viridiplantae</taxon>
        <taxon>Streptophyta</taxon>
        <taxon>Embryophyta</taxon>
        <taxon>Tracheophyta</taxon>
        <taxon>Spermatophyta</taxon>
        <taxon>Magnoliopsida</taxon>
        <taxon>eudicotyledons</taxon>
        <taxon>Gunneridae</taxon>
        <taxon>Pentapetalae</taxon>
        <taxon>rosids</taxon>
        <taxon>fabids</taxon>
        <taxon>Fabales</taxon>
        <taxon>Fabaceae</taxon>
        <taxon>Papilionoideae</taxon>
        <taxon>50 kb inversion clade</taxon>
        <taxon>NPAAA clade</taxon>
        <taxon>indigoferoid/millettioid clade</taxon>
        <taxon>Phaseoleae</taxon>
        <taxon>Psophocarpus</taxon>
    </lineage>
</organism>
<name>A0AAN9XD37_PSOTE</name>
<accession>A0AAN9XD37</accession>
<dbReference type="EMBL" id="JAYMYS010000006">
    <property type="protein sequence ID" value="KAK7388185.1"/>
    <property type="molecule type" value="Genomic_DNA"/>
</dbReference>
<proteinExistence type="predicted"/>
<comment type="caution">
    <text evidence="1">The sequence shown here is derived from an EMBL/GenBank/DDBJ whole genome shotgun (WGS) entry which is preliminary data.</text>
</comment>
<sequence length="111" mass="12999">MTREVGKGEEEQEQEQERELLRYECDIGTGAFVFQCHSRKELLKRSFLFATAKQRDSIEINRRTSQKLHKGKASFVVPLEPITDSIDLYYDDFFVPVTTHVEMSAPEEQQR</sequence>